<dbReference type="Proteomes" id="UP001626550">
    <property type="component" value="Unassembled WGS sequence"/>
</dbReference>
<reference evidence="1 2" key="1">
    <citation type="submission" date="2024-11" db="EMBL/GenBank/DDBJ databases">
        <title>Adaptive evolution of stress response genes in parasites aligns with host niche diversity.</title>
        <authorList>
            <person name="Hahn C."/>
            <person name="Resl P."/>
        </authorList>
    </citation>
    <scope>NUCLEOTIDE SEQUENCE [LARGE SCALE GENOMIC DNA]</scope>
    <source>
        <strain evidence="1">EGGRZ-B1_66</strain>
        <tissue evidence="1">Body</tissue>
    </source>
</reference>
<keyword evidence="2" id="KW-1185">Reference proteome</keyword>
<evidence type="ECO:0000313" key="2">
    <source>
        <dbReference type="Proteomes" id="UP001626550"/>
    </source>
</evidence>
<dbReference type="EMBL" id="JBJKFK010000846">
    <property type="protein sequence ID" value="KAL3315017.1"/>
    <property type="molecule type" value="Genomic_DNA"/>
</dbReference>
<protein>
    <submittedName>
        <fullName evidence="1">Uncharacterized protein</fullName>
    </submittedName>
</protein>
<name>A0ABD2Q5Z9_9PLAT</name>
<evidence type="ECO:0000313" key="1">
    <source>
        <dbReference type="EMBL" id="KAL3315017.1"/>
    </source>
</evidence>
<proteinExistence type="predicted"/>
<organism evidence="1 2">
    <name type="scientific">Cichlidogyrus casuarinus</name>
    <dbReference type="NCBI Taxonomy" id="1844966"/>
    <lineage>
        <taxon>Eukaryota</taxon>
        <taxon>Metazoa</taxon>
        <taxon>Spiralia</taxon>
        <taxon>Lophotrochozoa</taxon>
        <taxon>Platyhelminthes</taxon>
        <taxon>Monogenea</taxon>
        <taxon>Monopisthocotylea</taxon>
        <taxon>Dactylogyridea</taxon>
        <taxon>Ancyrocephalidae</taxon>
        <taxon>Cichlidogyrus</taxon>
    </lineage>
</organism>
<dbReference type="AlphaFoldDB" id="A0ABD2Q5Z9"/>
<accession>A0ABD2Q5Z9</accession>
<comment type="caution">
    <text evidence="1">The sequence shown here is derived from an EMBL/GenBank/DDBJ whole genome shotgun (WGS) entry which is preliminary data.</text>
</comment>
<sequence length="103" mass="10844">MCFGVAVFKVPLSQLAAAGHFALTALLKRRHASLLPLLEQNLQTTPSPSVQTPPPHPTTCAILGNQSPAATAATATAACTTEINQRQKQLQFEQANSLGPGRE</sequence>
<gene>
    <name evidence="1" type="ORF">Ciccas_006350</name>
</gene>